<feature type="region of interest" description="Disordered" evidence="1">
    <location>
        <begin position="108"/>
        <end position="134"/>
    </location>
</feature>
<proteinExistence type="predicted"/>
<keyword evidence="3" id="KW-1185">Reference proteome</keyword>
<feature type="compositionally biased region" description="Basic and acidic residues" evidence="1">
    <location>
        <begin position="119"/>
        <end position="134"/>
    </location>
</feature>
<evidence type="ECO:0000313" key="2">
    <source>
        <dbReference type="EMBL" id="CZR56429.1"/>
    </source>
</evidence>
<accession>A0A1L7WUJ0</accession>
<organism evidence="2 3">
    <name type="scientific">Phialocephala subalpina</name>
    <dbReference type="NCBI Taxonomy" id="576137"/>
    <lineage>
        <taxon>Eukaryota</taxon>
        <taxon>Fungi</taxon>
        <taxon>Dikarya</taxon>
        <taxon>Ascomycota</taxon>
        <taxon>Pezizomycotina</taxon>
        <taxon>Leotiomycetes</taxon>
        <taxon>Helotiales</taxon>
        <taxon>Mollisiaceae</taxon>
        <taxon>Phialocephala</taxon>
        <taxon>Phialocephala fortinii species complex</taxon>
    </lineage>
</organism>
<evidence type="ECO:0000313" key="3">
    <source>
        <dbReference type="Proteomes" id="UP000184330"/>
    </source>
</evidence>
<evidence type="ECO:0000256" key="1">
    <source>
        <dbReference type="SAM" id="MobiDB-lite"/>
    </source>
</evidence>
<sequence>MFNNIGISIGLDNVDEDTLLESARYDPIRVQRAPEYQQYIEILSSVHEIQISRRSQAAVQVEEDRKWINDLLASVSKLSITYEDCFPSAGDDNYWSDFDGSEPEPYVFPFDSDSDEAEENNRNDDIIRMIEDSR</sequence>
<dbReference type="Proteomes" id="UP000184330">
    <property type="component" value="Unassembled WGS sequence"/>
</dbReference>
<dbReference type="AlphaFoldDB" id="A0A1L7WUJ0"/>
<name>A0A1L7WUJ0_9HELO</name>
<dbReference type="EMBL" id="FJOG01000008">
    <property type="protein sequence ID" value="CZR56429.1"/>
    <property type="molecule type" value="Genomic_DNA"/>
</dbReference>
<reference evidence="2 3" key="1">
    <citation type="submission" date="2016-03" db="EMBL/GenBank/DDBJ databases">
        <authorList>
            <person name="Ploux O."/>
        </authorList>
    </citation>
    <scope>NUCLEOTIDE SEQUENCE [LARGE SCALE GENOMIC DNA]</scope>
    <source>
        <strain evidence="2 3">UAMH 11012</strain>
    </source>
</reference>
<protein>
    <submittedName>
        <fullName evidence="2">Uncharacterized protein</fullName>
    </submittedName>
</protein>
<gene>
    <name evidence="2" type="ORF">PAC_06317</name>
</gene>